<keyword evidence="1 3" id="KW-0479">Metal-binding</keyword>
<evidence type="ECO:0000256" key="4">
    <source>
        <dbReference type="PROSITE-ProRule" id="PRU00679"/>
    </source>
</evidence>
<organism evidence="5 6">
    <name type="scientific">Mycobacterium saskatchewanense</name>
    <dbReference type="NCBI Taxonomy" id="220927"/>
    <lineage>
        <taxon>Bacteria</taxon>
        <taxon>Bacillati</taxon>
        <taxon>Actinomycetota</taxon>
        <taxon>Actinomycetes</taxon>
        <taxon>Mycobacteriales</taxon>
        <taxon>Mycobacteriaceae</taxon>
        <taxon>Mycobacterium</taxon>
        <taxon>Mycobacterium simiae complex</taxon>
    </lineage>
</organism>
<dbReference type="Gene3D" id="3.20.20.140">
    <property type="entry name" value="Metal-dependent hydrolases"/>
    <property type="match status" value="1"/>
</dbReference>
<evidence type="ECO:0000256" key="2">
    <source>
        <dbReference type="ARBA" id="ARBA00022801"/>
    </source>
</evidence>
<protein>
    <submittedName>
        <fullName evidence="5">Aryldialkylphosphatase</fullName>
    </submittedName>
</protein>
<evidence type="ECO:0000313" key="6">
    <source>
        <dbReference type="Proteomes" id="UP000193387"/>
    </source>
</evidence>
<dbReference type="PROSITE" id="PS51347">
    <property type="entry name" value="PHOSPHOTRIESTERASE_2"/>
    <property type="match status" value="1"/>
</dbReference>
<feature type="binding site" evidence="3">
    <location>
        <position position="196"/>
    </location>
    <ligand>
        <name>a divalent metal cation</name>
        <dbReference type="ChEBI" id="CHEBI:60240"/>
        <label>2</label>
    </ligand>
</feature>
<dbReference type="GO" id="GO:0016788">
    <property type="term" value="F:hydrolase activity, acting on ester bonds"/>
    <property type="evidence" value="ECO:0007669"/>
    <property type="project" value="InterPro"/>
</dbReference>
<name>A0AAJ3TU15_9MYCO</name>
<comment type="similarity">
    <text evidence="4">Belongs to the metallo-dependent hydrolases superfamily. Phosphotriesterase family.</text>
</comment>
<feature type="binding site" evidence="3">
    <location>
        <position position="164"/>
    </location>
    <ligand>
        <name>a divalent metal cation</name>
        <dbReference type="ChEBI" id="CHEBI:60240"/>
        <label>1</label>
    </ligand>
</feature>
<comment type="caution">
    <text evidence="5">The sequence shown here is derived from an EMBL/GenBank/DDBJ whole genome shotgun (WGS) entry which is preliminary data.</text>
</comment>
<keyword evidence="6" id="KW-1185">Reference proteome</keyword>
<comment type="cofactor">
    <cofactor evidence="3">
        <name>a divalent metal cation</name>
        <dbReference type="ChEBI" id="CHEBI:60240"/>
    </cofactor>
    <text evidence="3">Binds 2 divalent metal cations per subunit.</text>
</comment>
<evidence type="ECO:0000256" key="1">
    <source>
        <dbReference type="ARBA" id="ARBA00022723"/>
    </source>
</evidence>
<dbReference type="InterPro" id="IPR032466">
    <property type="entry name" value="Metal_Hydrolase"/>
</dbReference>
<dbReference type="SUPFAM" id="SSF51556">
    <property type="entry name" value="Metallo-dependent hydrolases"/>
    <property type="match status" value="1"/>
</dbReference>
<sequence length="347" mass="37861">MQVTTVSGPVPADELGMTLTHEHLVSDWTLRAVEPEGGAERKLFHGRVDASINWLLTDDPWCCLDNGRQDDTEAMIEELRHFIDAGGTTIVDCTNGDIGRDPRGLKEISARTGLNVVMGSGWYIHRFHDEHKASAGADELCDELVDEFENGVGGTGVRPGIIGEIGVSPKFTDAEKTRLRAACRAQHRLRVPLFVHLPGWQRRAFEVLDIVMKDEGVAPDAVVLCHMDPSGGDVDYQRSVAEHGVWLGFDMIGMPYYYAGEGQSPAPDQTACAIAGLIRDGYAAQILLSHDLAAKSMWTRNGGNGVGYVPRLFLPRLQRHGVPAEVTAALLTTNPRQLFTVAREGAL</sequence>
<keyword evidence="2" id="KW-0378">Hydrolase</keyword>
<feature type="binding site" evidence="3">
    <location>
        <position position="164"/>
    </location>
    <ligand>
        <name>a divalent metal cation</name>
        <dbReference type="ChEBI" id="CHEBI:60240"/>
        <label>2</label>
    </ligand>
</feature>
<dbReference type="AlphaFoldDB" id="A0AAJ3TU15"/>
<dbReference type="PANTHER" id="PTHR10819:SF3">
    <property type="entry name" value="PHOSPHOTRIESTERASE-RELATED PROTEIN"/>
    <property type="match status" value="1"/>
</dbReference>
<dbReference type="InterPro" id="IPR001559">
    <property type="entry name" value="Phosphotriesterase"/>
</dbReference>
<feature type="binding site" evidence="3">
    <location>
        <position position="291"/>
    </location>
    <ligand>
        <name>a divalent metal cation</name>
        <dbReference type="ChEBI" id="CHEBI:60240"/>
        <label>1</label>
    </ligand>
</feature>
<feature type="binding site" evidence="3">
    <location>
        <position position="226"/>
    </location>
    <ligand>
        <name>a divalent metal cation</name>
        <dbReference type="ChEBI" id="CHEBI:60240"/>
        <label>2</label>
    </ligand>
</feature>
<dbReference type="Pfam" id="PF02126">
    <property type="entry name" value="PTE"/>
    <property type="match status" value="1"/>
</dbReference>
<gene>
    <name evidence="5" type="ORF">AWC23_25870</name>
</gene>
<proteinExistence type="inferred from homology"/>
<accession>A0AAJ3TU15</accession>
<feature type="binding site" evidence="3">
    <location>
        <position position="21"/>
    </location>
    <ligand>
        <name>a divalent metal cation</name>
        <dbReference type="ChEBI" id="CHEBI:60240"/>
        <label>1</label>
    </ligand>
</feature>
<evidence type="ECO:0000313" key="5">
    <source>
        <dbReference type="EMBL" id="ORW64219.1"/>
    </source>
</evidence>
<dbReference type="InterPro" id="IPR017947">
    <property type="entry name" value="AryldialkylPase_Zn-BS"/>
</dbReference>
<dbReference type="PROSITE" id="PS01322">
    <property type="entry name" value="PHOSPHOTRIESTERASE_1"/>
    <property type="match status" value="1"/>
</dbReference>
<dbReference type="EMBL" id="LQPR01000084">
    <property type="protein sequence ID" value="ORW64219.1"/>
    <property type="molecule type" value="Genomic_DNA"/>
</dbReference>
<comment type="caution">
    <text evidence="4">Lacks conserved residue(s) required for the propagation of feature annotation.</text>
</comment>
<dbReference type="PANTHER" id="PTHR10819">
    <property type="entry name" value="PHOSPHOTRIESTERASE-RELATED"/>
    <property type="match status" value="1"/>
</dbReference>
<reference evidence="5 6" key="1">
    <citation type="submission" date="2016-01" db="EMBL/GenBank/DDBJ databases">
        <title>The new phylogeny of the genus Mycobacterium.</title>
        <authorList>
            <person name="Tarcisio F."/>
            <person name="Conor M."/>
            <person name="Antonella G."/>
            <person name="Elisabetta G."/>
            <person name="Giulia F.S."/>
            <person name="Sara T."/>
            <person name="Anna F."/>
            <person name="Clotilde B."/>
            <person name="Roberto B."/>
            <person name="Veronica D.S."/>
            <person name="Fabio R."/>
            <person name="Monica P."/>
            <person name="Olivier J."/>
            <person name="Enrico T."/>
            <person name="Nicola S."/>
        </authorList>
    </citation>
    <scope>NUCLEOTIDE SEQUENCE [LARGE SCALE GENOMIC DNA]</scope>
    <source>
        <strain evidence="5 6">DSM 44616</strain>
    </source>
</reference>
<dbReference type="GO" id="GO:0008270">
    <property type="term" value="F:zinc ion binding"/>
    <property type="evidence" value="ECO:0007669"/>
    <property type="project" value="InterPro"/>
</dbReference>
<feature type="binding site" evidence="3">
    <location>
        <position position="23"/>
    </location>
    <ligand>
        <name>a divalent metal cation</name>
        <dbReference type="ChEBI" id="CHEBI:60240"/>
        <label>1</label>
    </ligand>
</feature>
<dbReference type="Proteomes" id="UP000193387">
    <property type="component" value="Unassembled WGS sequence"/>
</dbReference>
<evidence type="ECO:0000256" key="3">
    <source>
        <dbReference type="PIRSR" id="PIRSR601559-52"/>
    </source>
</evidence>